<feature type="transmembrane region" description="Helical" evidence="2">
    <location>
        <begin position="479"/>
        <end position="498"/>
    </location>
</feature>
<sequence length="990" mass="114871">MHHKKAINVIGWILSVSITALYTYTMYPVLSFWDSGEYITTSATLQVGHPPGAPLYQLIGAFFSIVCFNHSEFIAPCISFLSALSAGVGIMFFFWISVRIMNRFSSMYIGNIVASCIGSLCLAFMDSYWFSATEAEVYSLAFLLSIISFWAILRWDESGNFKWILLVCFLTGLSVGVHQLCLLVLPAIVLVIYFHRRKTSFGGIILYIFIACLLLVILQWIIIPFTLSSLVSYGILKYLAFLLLFCILSVAGLKKNIQWLHCTGIALFFLFLGMSTYIILPLRANNNLPLNQYKPNTAESLNSYIHRDNYLKAPLIYGQYFTALPPEGFIKTKRGLEPVFASEQKTFFPRMWNYENLAYENGYIEWVGLPESHVVIDGETRQKPSFRQNLRFFFSYQVNYMYLRYLLWNFSGRTNDVQGYGDYKNSQWMTGIGFIDSFLGIGTEKVEQQQSKAHNVYFAIPLLLALFGIFYHINKDSRFPIILGMLFFFTSLALVIYLNQEAYQARERDYTYLLSFAVMALWLAIGVLGISQIIANIIRVRKPRYVTPLFLFVPIMLFAENIDDHNHHNQKTAYNFAVSMLNACEENAVLFTNGDNDTYPLWYAQNVEKIRTDVRVINIGLLNSDKYIDQLFQKQYLSSPLKTNIAFGEYEDKYIYTRIYPDFGELELNDAIRQAVVSEEKDEFFGQSINYFKTNKFYLVKGEDTIRWSSNQYEIGKADLMVLDIIASNINDRPIYFSSYSVDGFYGLDSYLYLEGFAYRLGSKAFSNVEILPLKAGSIDAEKMYYNFIHKLKWDNFDRDDLYYNEIERGIVQLYIDNGIKLAYKLLQTNRADKALVICNMLTDRIVLNQWDNSVAMADLAVIYSFLDHQDKADFYIRQAVDKMVGQLVRYNGNGQKQQAQERLEIQSRMYDWLRLILQSQDWGLEQIRIALADSFFYVVGDYLQVTHNQIERMRKNYEYYEDEILKAEFQMREIYSLAATYEETLPVFE</sequence>
<feature type="transmembrane region" description="Helical" evidence="2">
    <location>
        <begin position="510"/>
        <end position="534"/>
    </location>
</feature>
<feature type="transmembrane region" description="Helical" evidence="2">
    <location>
        <begin position="200"/>
        <end position="223"/>
    </location>
</feature>
<dbReference type="Proteomes" id="UP000824267">
    <property type="component" value="Unassembled WGS sequence"/>
</dbReference>
<gene>
    <name evidence="3" type="ORF">IAC47_07100</name>
</gene>
<dbReference type="Pfam" id="PF11028">
    <property type="entry name" value="TMEM260-like"/>
    <property type="match status" value="1"/>
</dbReference>
<feature type="transmembrane region" description="Helical" evidence="2">
    <location>
        <begin position="108"/>
        <end position="131"/>
    </location>
</feature>
<name>A0A9D1UHG3_9BACT</name>
<keyword evidence="1" id="KW-0175">Coiled coil</keyword>
<dbReference type="InterPro" id="IPR052724">
    <property type="entry name" value="GT117_domain-containing"/>
</dbReference>
<feature type="transmembrane region" description="Helical" evidence="2">
    <location>
        <begin position="165"/>
        <end position="194"/>
    </location>
</feature>
<accession>A0A9D1UHG3</accession>
<reference evidence="3" key="2">
    <citation type="submission" date="2021-04" db="EMBL/GenBank/DDBJ databases">
        <authorList>
            <person name="Gilroy R."/>
        </authorList>
    </citation>
    <scope>NUCLEOTIDE SEQUENCE</scope>
    <source>
        <strain evidence="3">Gambia16-930</strain>
    </source>
</reference>
<dbReference type="AlphaFoldDB" id="A0A9D1UHG3"/>
<dbReference type="EMBL" id="DXGG01000222">
    <property type="protein sequence ID" value="HIW88019.1"/>
    <property type="molecule type" value="Genomic_DNA"/>
</dbReference>
<feature type="coiled-coil region" evidence="1">
    <location>
        <begin position="944"/>
        <end position="971"/>
    </location>
</feature>
<comment type="caution">
    <text evidence="3">The sequence shown here is derived from an EMBL/GenBank/DDBJ whole genome shotgun (WGS) entry which is preliminary data.</text>
</comment>
<reference evidence="3" key="1">
    <citation type="journal article" date="2021" name="PeerJ">
        <title>Extensive microbial diversity within the chicken gut microbiome revealed by metagenomics and culture.</title>
        <authorList>
            <person name="Gilroy R."/>
            <person name="Ravi A."/>
            <person name="Getino M."/>
            <person name="Pursley I."/>
            <person name="Horton D.L."/>
            <person name="Alikhan N.F."/>
            <person name="Baker D."/>
            <person name="Gharbi K."/>
            <person name="Hall N."/>
            <person name="Watson M."/>
            <person name="Adriaenssens E.M."/>
            <person name="Foster-Nyarko E."/>
            <person name="Jarju S."/>
            <person name="Secka A."/>
            <person name="Antonio M."/>
            <person name="Oren A."/>
            <person name="Chaudhuri R.R."/>
            <person name="La Ragione R."/>
            <person name="Hildebrand F."/>
            <person name="Pallen M.J."/>
        </authorList>
    </citation>
    <scope>NUCLEOTIDE SEQUENCE</scope>
    <source>
        <strain evidence="3">Gambia16-930</strain>
    </source>
</reference>
<feature type="transmembrane region" description="Helical" evidence="2">
    <location>
        <begin position="73"/>
        <end position="96"/>
    </location>
</feature>
<dbReference type="PANTHER" id="PTHR16214">
    <property type="entry name" value="TRANSMEMBRANE PROTEIN 260"/>
    <property type="match status" value="1"/>
</dbReference>
<evidence type="ECO:0000256" key="1">
    <source>
        <dbReference type="SAM" id="Coils"/>
    </source>
</evidence>
<keyword evidence="2" id="KW-0472">Membrane</keyword>
<organism evidence="3 4">
    <name type="scientific">Candidatus Onthomorpha intestinigallinarum</name>
    <dbReference type="NCBI Taxonomy" id="2840880"/>
    <lineage>
        <taxon>Bacteria</taxon>
        <taxon>Pseudomonadati</taxon>
        <taxon>Bacteroidota</taxon>
        <taxon>Bacteroidia</taxon>
        <taxon>Bacteroidales</taxon>
        <taxon>Candidatus Onthomorpha</taxon>
    </lineage>
</organism>
<keyword evidence="2" id="KW-0812">Transmembrane</keyword>
<evidence type="ECO:0000313" key="4">
    <source>
        <dbReference type="Proteomes" id="UP000824267"/>
    </source>
</evidence>
<feature type="transmembrane region" description="Helical" evidence="2">
    <location>
        <begin position="7"/>
        <end position="27"/>
    </location>
</feature>
<evidence type="ECO:0000256" key="2">
    <source>
        <dbReference type="SAM" id="Phobius"/>
    </source>
</evidence>
<feature type="transmembrane region" description="Helical" evidence="2">
    <location>
        <begin position="235"/>
        <end position="252"/>
    </location>
</feature>
<feature type="transmembrane region" description="Helical" evidence="2">
    <location>
        <begin position="455"/>
        <end position="473"/>
    </location>
</feature>
<dbReference type="PANTHER" id="PTHR16214:SF3">
    <property type="entry name" value="TRANSMEMBRANE PROTEIN 260"/>
    <property type="match status" value="1"/>
</dbReference>
<keyword evidence="2" id="KW-1133">Transmembrane helix</keyword>
<feature type="transmembrane region" description="Helical" evidence="2">
    <location>
        <begin position="137"/>
        <end position="153"/>
    </location>
</feature>
<dbReference type="InterPro" id="IPR021280">
    <property type="entry name" value="TMEM260-like"/>
</dbReference>
<evidence type="ECO:0000313" key="3">
    <source>
        <dbReference type="EMBL" id="HIW88019.1"/>
    </source>
</evidence>
<protein>
    <submittedName>
        <fullName evidence="3">DUF2723 domain-containing protein</fullName>
    </submittedName>
</protein>
<proteinExistence type="predicted"/>
<feature type="transmembrane region" description="Helical" evidence="2">
    <location>
        <begin position="258"/>
        <end position="280"/>
    </location>
</feature>